<protein>
    <submittedName>
        <fullName evidence="1">Uncharacterized protein</fullName>
    </submittedName>
</protein>
<name>A0A820BR67_9BILA</name>
<gene>
    <name evidence="1" type="ORF">OKA104_LOCUS40753</name>
</gene>
<accession>A0A820BR67</accession>
<proteinExistence type="predicted"/>
<sequence>MSNKLLTPKQEPMGAAAIHDMMRAAQKHIKDRQQEL</sequence>
<organism evidence="1 2">
    <name type="scientific">Adineta steineri</name>
    <dbReference type="NCBI Taxonomy" id="433720"/>
    <lineage>
        <taxon>Eukaryota</taxon>
        <taxon>Metazoa</taxon>
        <taxon>Spiralia</taxon>
        <taxon>Gnathifera</taxon>
        <taxon>Rotifera</taxon>
        <taxon>Eurotatoria</taxon>
        <taxon>Bdelloidea</taxon>
        <taxon>Adinetida</taxon>
        <taxon>Adinetidae</taxon>
        <taxon>Adineta</taxon>
    </lineage>
</organism>
<evidence type="ECO:0000313" key="2">
    <source>
        <dbReference type="Proteomes" id="UP000663881"/>
    </source>
</evidence>
<dbReference type="EMBL" id="CAJOAY010009017">
    <property type="protein sequence ID" value="CAF4196840.1"/>
    <property type="molecule type" value="Genomic_DNA"/>
</dbReference>
<comment type="caution">
    <text evidence="1">The sequence shown here is derived from an EMBL/GenBank/DDBJ whole genome shotgun (WGS) entry which is preliminary data.</text>
</comment>
<evidence type="ECO:0000313" key="1">
    <source>
        <dbReference type="EMBL" id="CAF4196840.1"/>
    </source>
</evidence>
<dbReference type="AlphaFoldDB" id="A0A820BR67"/>
<feature type="non-terminal residue" evidence="1">
    <location>
        <position position="1"/>
    </location>
</feature>
<reference evidence="1" key="1">
    <citation type="submission" date="2021-02" db="EMBL/GenBank/DDBJ databases">
        <authorList>
            <person name="Nowell W R."/>
        </authorList>
    </citation>
    <scope>NUCLEOTIDE SEQUENCE</scope>
</reference>
<dbReference type="Proteomes" id="UP000663881">
    <property type="component" value="Unassembled WGS sequence"/>
</dbReference>